<dbReference type="OMA" id="FFCEINF"/>
<sequence>MWSWYYKKKRMATGVNMKAFKWIILTTVSILACGVRCVTCGNASDHHADKNCDLSFEKTDVSVKTWELNLLASGYQLRTNLGYYKLYTTSLKWGQAWKKCEADGTHLLIINSETEAQAVREIVSSYPSQYAYIIGFHDYFLEGYYVSIHGMRLEDEGYSKWGSGQPDNWKGSEHCGAMRKDGSLADVHCTYSMWFICEHEI</sequence>
<dbReference type="InterPro" id="IPR018378">
    <property type="entry name" value="C-type_lectin_CS"/>
</dbReference>
<reference evidence="3 4" key="1">
    <citation type="journal article" date="2014" name="Nat. Commun.">
        <title>Molecular traces of alternative social organization in a termite genome.</title>
        <authorList>
            <person name="Terrapon N."/>
            <person name="Li C."/>
            <person name="Robertson H.M."/>
            <person name="Ji L."/>
            <person name="Meng X."/>
            <person name="Booth W."/>
            <person name="Chen Z."/>
            <person name="Childers C.P."/>
            <person name="Glastad K.M."/>
            <person name="Gokhale K."/>
            <person name="Gowin J."/>
            <person name="Gronenberg W."/>
            <person name="Hermansen R.A."/>
            <person name="Hu H."/>
            <person name="Hunt B.G."/>
            <person name="Huylmans A.K."/>
            <person name="Khalil S.M."/>
            <person name="Mitchell R.D."/>
            <person name="Munoz-Torres M.C."/>
            <person name="Mustard J.A."/>
            <person name="Pan H."/>
            <person name="Reese J.T."/>
            <person name="Scharf M.E."/>
            <person name="Sun F."/>
            <person name="Vogel H."/>
            <person name="Xiao J."/>
            <person name="Yang W."/>
            <person name="Yang Z."/>
            <person name="Yang Z."/>
            <person name="Zhou J."/>
            <person name="Zhu J."/>
            <person name="Brent C.S."/>
            <person name="Elsik C.G."/>
            <person name="Goodisman M.A."/>
            <person name="Liberles D.A."/>
            <person name="Roe R.M."/>
            <person name="Vargo E.L."/>
            <person name="Vilcinskas A."/>
            <person name="Wang J."/>
            <person name="Bornberg-Bauer E."/>
            <person name="Korb J."/>
            <person name="Zhang G."/>
            <person name="Liebig J."/>
        </authorList>
    </citation>
    <scope>NUCLEOTIDE SEQUENCE [LARGE SCALE GENOMIC DNA]</scope>
    <source>
        <tissue evidence="3">Whole organism</tissue>
    </source>
</reference>
<dbReference type="PANTHER" id="PTHR22803">
    <property type="entry name" value="MANNOSE, PHOSPHOLIPASE, LECTIN RECEPTOR RELATED"/>
    <property type="match status" value="1"/>
</dbReference>
<keyword evidence="1" id="KW-1015">Disulfide bond</keyword>
<dbReference type="AlphaFoldDB" id="A0A067QLG9"/>
<dbReference type="InterPro" id="IPR016186">
    <property type="entry name" value="C-type_lectin-like/link_sf"/>
</dbReference>
<dbReference type="InterPro" id="IPR016187">
    <property type="entry name" value="CTDL_fold"/>
</dbReference>
<gene>
    <name evidence="3" type="ORF">L798_15801</name>
</gene>
<dbReference type="SMART" id="SM00034">
    <property type="entry name" value="CLECT"/>
    <property type="match status" value="1"/>
</dbReference>
<dbReference type="Pfam" id="PF00059">
    <property type="entry name" value="Lectin_C"/>
    <property type="match status" value="1"/>
</dbReference>
<evidence type="ECO:0000256" key="1">
    <source>
        <dbReference type="ARBA" id="ARBA00023157"/>
    </source>
</evidence>
<evidence type="ECO:0000313" key="4">
    <source>
        <dbReference type="Proteomes" id="UP000027135"/>
    </source>
</evidence>
<dbReference type="InParanoid" id="A0A067QLG9"/>
<dbReference type="FunCoup" id="A0A067QLG9">
    <property type="interactions" value="48"/>
</dbReference>
<evidence type="ECO:0000313" key="3">
    <source>
        <dbReference type="EMBL" id="KDR09967.1"/>
    </source>
</evidence>
<evidence type="ECO:0000259" key="2">
    <source>
        <dbReference type="PROSITE" id="PS50041"/>
    </source>
</evidence>
<dbReference type="Gene3D" id="3.10.100.10">
    <property type="entry name" value="Mannose-Binding Protein A, subunit A"/>
    <property type="match status" value="1"/>
</dbReference>
<dbReference type="SUPFAM" id="SSF56436">
    <property type="entry name" value="C-type lectin-like"/>
    <property type="match status" value="1"/>
</dbReference>
<dbReference type="Proteomes" id="UP000027135">
    <property type="component" value="Unassembled WGS sequence"/>
</dbReference>
<name>A0A067QLG9_ZOONE</name>
<dbReference type="PROSITE" id="PS50041">
    <property type="entry name" value="C_TYPE_LECTIN_2"/>
    <property type="match status" value="1"/>
</dbReference>
<accession>A0A067QLG9</accession>
<feature type="domain" description="C-type lectin" evidence="2">
    <location>
        <begin position="84"/>
        <end position="198"/>
    </location>
</feature>
<proteinExistence type="predicted"/>
<dbReference type="EMBL" id="KK853197">
    <property type="protein sequence ID" value="KDR09967.1"/>
    <property type="molecule type" value="Genomic_DNA"/>
</dbReference>
<dbReference type="PROSITE" id="PS00615">
    <property type="entry name" value="C_TYPE_LECTIN_1"/>
    <property type="match status" value="1"/>
</dbReference>
<dbReference type="PROSITE" id="PS51257">
    <property type="entry name" value="PROKAR_LIPOPROTEIN"/>
    <property type="match status" value="1"/>
</dbReference>
<dbReference type="InterPro" id="IPR001304">
    <property type="entry name" value="C-type_lectin-like"/>
</dbReference>
<dbReference type="CDD" id="cd00037">
    <property type="entry name" value="CLECT"/>
    <property type="match status" value="1"/>
</dbReference>
<dbReference type="InterPro" id="IPR050111">
    <property type="entry name" value="C-type_lectin/snaclec_domain"/>
</dbReference>
<keyword evidence="4" id="KW-1185">Reference proteome</keyword>
<protein>
    <submittedName>
        <fullName evidence="3">Hemolymph lipopolysaccharide-binding protein</fullName>
    </submittedName>
</protein>
<organism evidence="3 4">
    <name type="scientific">Zootermopsis nevadensis</name>
    <name type="common">Dampwood termite</name>
    <dbReference type="NCBI Taxonomy" id="136037"/>
    <lineage>
        <taxon>Eukaryota</taxon>
        <taxon>Metazoa</taxon>
        <taxon>Ecdysozoa</taxon>
        <taxon>Arthropoda</taxon>
        <taxon>Hexapoda</taxon>
        <taxon>Insecta</taxon>
        <taxon>Pterygota</taxon>
        <taxon>Neoptera</taxon>
        <taxon>Polyneoptera</taxon>
        <taxon>Dictyoptera</taxon>
        <taxon>Blattodea</taxon>
        <taxon>Blattoidea</taxon>
        <taxon>Termitoidae</taxon>
        <taxon>Termopsidae</taxon>
        <taxon>Zootermopsis</taxon>
    </lineage>
</organism>